<feature type="coiled-coil region" evidence="2">
    <location>
        <begin position="172"/>
        <end position="199"/>
    </location>
</feature>
<sequence length="426" mass="47288">MNSQSPTHGEIEAVVPKLTVITVQPMEFQLAARGYGVTRAADSWQAVANVPGRVVERHPNLESGTLVRKGTLLLALDPGRYKLAIADTEAELASLSAELSQLDTEEENTQRLLKLEQTRLTLAEQELARIERLAKSGTVSQSQRDEQRRATVAQRQSVATLENQLALLPTRIAYLQAQVERARTRLEQAREDLADTRFVAPYDLRIDEVDIELHQYATAGQRLFRCDSIAAAEIETHIPLPMLRRLMGSVQRTTPPADALDISELVDFSAIDIEVRLAGAEEIRWPARVTRVASGLDPATRTARVVVVVENPYDRVAPSKHPHMQPGMYVQVYLTAMNREPLLVIPVAAVHHNEVYRVSDNDKLERRPVSVAFEQNDLAVISGGLAPGDRVIVDDPVPALDGMAINPWRDESLEQRLQAQARGESL</sequence>
<dbReference type="AlphaFoldDB" id="A0A2N6CSH5"/>
<protein>
    <submittedName>
        <fullName evidence="5">Efflux transporter periplasmic adaptor subunit</fullName>
    </submittedName>
</protein>
<dbReference type="PANTHER" id="PTHR30469:SF15">
    <property type="entry name" value="HLYD FAMILY OF SECRETION PROTEINS"/>
    <property type="match status" value="1"/>
</dbReference>
<dbReference type="GO" id="GO:0015562">
    <property type="term" value="F:efflux transmembrane transporter activity"/>
    <property type="evidence" value="ECO:0007669"/>
    <property type="project" value="TreeGrafter"/>
</dbReference>
<dbReference type="Pfam" id="PF25967">
    <property type="entry name" value="RND-MFP_C"/>
    <property type="match status" value="1"/>
</dbReference>
<name>A0A2N6CSH5_9GAMM</name>
<dbReference type="Proteomes" id="UP000235015">
    <property type="component" value="Unassembled WGS sequence"/>
</dbReference>
<dbReference type="Pfam" id="PF25954">
    <property type="entry name" value="Beta-barrel_RND_2"/>
    <property type="match status" value="1"/>
</dbReference>
<proteinExistence type="inferred from homology"/>
<evidence type="ECO:0000256" key="1">
    <source>
        <dbReference type="ARBA" id="ARBA00009477"/>
    </source>
</evidence>
<comment type="similarity">
    <text evidence="1">Belongs to the membrane fusion protein (MFP) (TC 8.A.1) family.</text>
</comment>
<dbReference type="NCBIfam" id="TIGR01730">
    <property type="entry name" value="RND_mfp"/>
    <property type="match status" value="1"/>
</dbReference>
<gene>
    <name evidence="5" type="ORF">C0630_18705</name>
</gene>
<reference evidence="5 6" key="1">
    <citation type="submission" date="2017-11" db="EMBL/GenBank/DDBJ databases">
        <title>Genome-resolved metagenomics identifies genetic mobility, metabolic interactions, and unexpected diversity in perchlorate-reducing communities.</title>
        <authorList>
            <person name="Barnum T.P."/>
            <person name="Figueroa I.A."/>
            <person name="Carlstrom C.I."/>
            <person name="Lucas L.N."/>
            <person name="Engelbrektson A.L."/>
            <person name="Coates J.D."/>
        </authorList>
    </citation>
    <scope>NUCLEOTIDE SEQUENCE [LARGE SCALE GENOMIC DNA]</scope>
    <source>
        <strain evidence="5">BM301</strain>
    </source>
</reference>
<feature type="domain" description="Multidrug resistance protein MdtA-like C-terminal permuted SH3" evidence="4">
    <location>
        <begin position="343"/>
        <end position="394"/>
    </location>
</feature>
<dbReference type="PANTHER" id="PTHR30469">
    <property type="entry name" value="MULTIDRUG RESISTANCE PROTEIN MDTA"/>
    <property type="match status" value="1"/>
</dbReference>
<feature type="domain" description="CusB-like beta-barrel" evidence="3">
    <location>
        <begin position="272"/>
        <end position="336"/>
    </location>
</feature>
<feature type="coiled-coil region" evidence="2">
    <location>
        <begin position="85"/>
        <end position="133"/>
    </location>
</feature>
<dbReference type="Gene3D" id="2.40.420.20">
    <property type="match status" value="1"/>
</dbReference>
<evidence type="ECO:0000256" key="2">
    <source>
        <dbReference type="SAM" id="Coils"/>
    </source>
</evidence>
<dbReference type="InterPro" id="IPR058792">
    <property type="entry name" value="Beta-barrel_RND_2"/>
</dbReference>
<dbReference type="InterPro" id="IPR058627">
    <property type="entry name" value="MdtA-like_C"/>
</dbReference>
<dbReference type="STRING" id="1111735.GCA_000428045_02628"/>
<dbReference type="EMBL" id="PKUN01000030">
    <property type="protein sequence ID" value="PLX60015.1"/>
    <property type="molecule type" value="Genomic_DNA"/>
</dbReference>
<evidence type="ECO:0000259" key="3">
    <source>
        <dbReference type="Pfam" id="PF25954"/>
    </source>
</evidence>
<evidence type="ECO:0000313" key="6">
    <source>
        <dbReference type="Proteomes" id="UP000235015"/>
    </source>
</evidence>
<dbReference type="InterPro" id="IPR006143">
    <property type="entry name" value="RND_pump_MFP"/>
</dbReference>
<dbReference type="Gene3D" id="2.40.30.170">
    <property type="match status" value="1"/>
</dbReference>
<keyword evidence="2" id="KW-0175">Coiled coil</keyword>
<evidence type="ECO:0000259" key="4">
    <source>
        <dbReference type="Pfam" id="PF25967"/>
    </source>
</evidence>
<dbReference type="Gene3D" id="2.40.50.100">
    <property type="match status" value="1"/>
</dbReference>
<accession>A0A2N6CSH5</accession>
<dbReference type="Gene3D" id="1.10.287.470">
    <property type="entry name" value="Helix hairpin bin"/>
    <property type="match status" value="1"/>
</dbReference>
<evidence type="ECO:0000313" key="5">
    <source>
        <dbReference type="EMBL" id="PLX60015.1"/>
    </source>
</evidence>
<organism evidence="5 6">
    <name type="scientific">Sedimenticola selenatireducens</name>
    <dbReference type="NCBI Taxonomy" id="191960"/>
    <lineage>
        <taxon>Bacteria</taxon>
        <taxon>Pseudomonadati</taxon>
        <taxon>Pseudomonadota</taxon>
        <taxon>Gammaproteobacteria</taxon>
        <taxon>Chromatiales</taxon>
        <taxon>Sedimenticolaceae</taxon>
        <taxon>Sedimenticola</taxon>
    </lineage>
</organism>
<comment type="caution">
    <text evidence="5">The sequence shown here is derived from an EMBL/GenBank/DDBJ whole genome shotgun (WGS) entry which is preliminary data.</text>
</comment>
<dbReference type="GO" id="GO:1990281">
    <property type="term" value="C:efflux pump complex"/>
    <property type="evidence" value="ECO:0007669"/>
    <property type="project" value="TreeGrafter"/>
</dbReference>
<dbReference type="SUPFAM" id="SSF111369">
    <property type="entry name" value="HlyD-like secretion proteins"/>
    <property type="match status" value="1"/>
</dbReference>